<dbReference type="AlphaFoldDB" id="A0A6A0AKB2"/>
<comment type="caution">
    <text evidence="1">The sequence shown here is derived from an EMBL/GenBank/DDBJ whole genome shotgun (WGS) entry which is preliminary data.</text>
</comment>
<proteinExistence type="predicted"/>
<feature type="non-terminal residue" evidence="1">
    <location>
        <position position="56"/>
    </location>
</feature>
<protein>
    <submittedName>
        <fullName evidence="1">Uncharacterized protein</fullName>
    </submittedName>
</protein>
<keyword evidence="2" id="KW-1185">Reference proteome</keyword>
<dbReference type="EMBL" id="BLLF01007909">
    <property type="protein sequence ID" value="GFH33172.1"/>
    <property type="molecule type" value="Genomic_DNA"/>
</dbReference>
<evidence type="ECO:0000313" key="1">
    <source>
        <dbReference type="EMBL" id="GFH33172.1"/>
    </source>
</evidence>
<gene>
    <name evidence="1" type="ORF">HaLaN_32499</name>
</gene>
<reference evidence="1 2" key="1">
    <citation type="submission" date="2020-02" db="EMBL/GenBank/DDBJ databases">
        <title>Draft genome sequence of Haematococcus lacustris strain NIES-144.</title>
        <authorList>
            <person name="Morimoto D."/>
            <person name="Nakagawa S."/>
            <person name="Yoshida T."/>
            <person name="Sawayama S."/>
        </authorList>
    </citation>
    <scope>NUCLEOTIDE SEQUENCE [LARGE SCALE GENOMIC DNA]</scope>
    <source>
        <strain evidence="1 2">NIES-144</strain>
    </source>
</reference>
<evidence type="ECO:0000313" key="2">
    <source>
        <dbReference type="Proteomes" id="UP000485058"/>
    </source>
</evidence>
<accession>A0A6A0AKB2</accession>
<dbReference type="Proteomes" id="UP000485058">
    <property type="component" value="Unassembled WGS sequence"/>
</dbReference>
<sequence>MADNDLECDIMGDLAEMAVGMAALPPGAPVDVFLNVDRWKGVCDKLEGALAGSLPT</sequence>
<name>A0A6A0AKB2_HAELA</name>
<organism evidence="1 2">
    <name type="scientific">Haematococcus lacustris</name>
    <name type="common">Green alga</name>
    <name type="synonym">Haematococcus pluvialis</name>
    <dbReference type="NCBI Taxonomy" id="44745"/>
    <lineage>
        <taxon>Eukaryota</taxon>
        <taxon>Viridiplantae</taxon>
        <taxon>Chlorophyta</taxon>
        <taxon>core chlorophytes</taxon>
        <taxon>Chlorophyceae</taxon>
        <taxon>CS clade</taxon>
        <taxon>Chlamydomonadales</taxon>
        <taxon>Haematococcaceae</taxon>
        <taxon>Haematococcus</taxon>
    </lineage>
</organism>